<keyword evidence="3" id="KW-0378">Hydrolase</keyword>
<sequence>MRRAMVKGRTWLGACLALVAVATVPAQHPVASPLPRFTAPPVVRGAFDAPDDAPLPPADAQSQLARTFNAAVPLAGGVIIAAQPFYLRAAPEDLARATDCLAAADYYEAGLGIADQRAVAQVVLNRVRHRAFPASVCGVVFQGSERRTGCQFTFTCDGSLLRRTPSAEAWQQSRRVATEMLLGQVDPTVGLATHYHTDWVSPAWDRTMDKIAVVRTHLFYRWRGTQVFEMRHTGSEPDIAMLARISDAHRAATVGSEAPQLQFLPVIPTGQPPLAAPTPPAAPRSGLGSVLAAPPPNVFLVTLPAGGTPASFRAMAEQRCAGVSQCRFIGWTDAARTPRALPMPGSSVDAITFIFERRSTATAPENLRWDCTRFAPEGTGHCI</sequence>
<dbReference type="Gene3D" id="1.10.10.2520">
    <property type="entry name" value="Cell wall hydrolase SleB, domain 1"/>
    <property type="match status" value="1"/>
</dbReference>
<name>A0A1D8A9A5_9SPHN</name>
<dbReference type="EMBL" id="CP017075">
    <property type="protein sequence ID" value="AOR78708.1"/>
    <property type="molecule type" value="Genomic_DNA"/>
</dbReference>
<dbReference type="InterPro" id="IPR042047">
    <property type="entry name" value="SleB_dom1"/>
</dbReference>
<proteinExistence type="predicted"/>
<keyword evidence="4" id="KW-1185">Reference proteome</keyword>
<feature type="domain" description="Cell wall hydrolase SleB" evidence="2">
    <location>
        <begin position="114"/>
        <end position="220"/>
    </location>
</feature>
<dbReference type="GO" id="GO:0016787">
    <property type="term" value="F:hydrolase activity"/>
    <property type="evidence" value="ECO:0007669"/>
    <property type="project" value="UniProtKB-KW"/>
</dbReference>
<evidence type="ECO:0000313" key="3">
    <source>
        <dbReference type="EMBL" id="AOR78708.1"/>
    </source>
</evidence>
<gene>
    <name evidence="3" type="ORF">BES08_15040</name>
</gene>
<dbReference type="AlphaFoldDB" id="A0A1D8A9A5"/>
<feature type="chain" id="PRO_5009104807" evidence="1">
    <location>
        <begin position="27"/>
        <end position="383"/>
    </location>
</feature>
<evidence type="ECO:0000313" key="4">
    <source>
        <dbReference type="Proteomes" id="UP000094626"/>
    </source>
</evidence>
<reference evidence="4" key="1">
    <citation type="journal article" date="2017" name="J. Biotechnol.">
        <title>Complete genome sequence of Novosphingobium resinovorum SA1, a versatile xenobiotic-degrading bacterium capable of utilizing sulfanilic acid.</title>
        <authorList>
            <person name="Hegedus B."/>
            <person name="Kos P.B."/>
            <person name="Balint B."/>
            <person name="Maroti G."/>
            <person name="Gan H.M."/>
            <person name="Perei K."/>
            <person name="Rakhely G."/>
        </authorList>
    </citation>
    <scope>NUCLEOTIDE SEQUENCE [LARGE SCALE GENOMIC DNA]</scope>
    <source>
        <strain evidence="4">SA1</strain>
    </source>
</reference>
<dbReference type="OrthoDB" id="9785345at2"/>
<protein>
    <submittedName>
        <fullName evidence="3">Cell wall hydrolase</fullName>
    </submittedName>
</protein>
<dbReference type="Proteomes" id="UP000094626">
    <property type="component" value="Chromosome"/>
</dbReference>
<dbReference type="Pfam" id="PF07486">
    <property type="entry name" value="Hydrolase_2"/>
    <property type="match status" value="1"/>
</dbReference>
<dbReference type="InterPro" id="IPR011105">
    <property type="entry name" value="Cell_wall_hydrolase_SleB"/>
</dbReference>
<evidence type="ECO:0000256" key="1">
    <source>
        <dbReference type="SAM" id="SignalP"/>
    </source>
</evidence>
<organism evidence="3 4">
    <name type="scientific">Novosphingobium resinovorum</name>
    <dbReference type="NCBI Taxonomy" id="158500"/>
    <lineage>
        <taxon>Bacteria</taxon>
        <taxon>Pseudomonadati</taxon>
        <taxon>Pseudomonadota</taxon>
        <taxon>Alphaproteobacteria</taxon>
        <taxon>Sphingomonadales</taxon>
        <taxon>Sphingomonadaceae</taxon>
        <taxon>Novosphingobium</taxon>
    </lineage>
</organism>
<keyword evidence="1" id="KW-0732">Signal</keyword>
<dbReference type="RefSeq" id="WP_069709283.1">
    <property type="nucleotide sequence ID" value="NZ_CP017075.1"/>
</dbReference>
<feature type="signal peptide" evidence="1">
    <location>
        <begin position="1"/>
        <end position="26"/>
    </location>
</feature>
<evidence type="ECO:0000259" key="2">
    <source>
        <dbReference type="Pfam" id="PF07486"/>
    </source>
</evidence>
<accession>A0A1D8A9A5</accession>
<dbReference type="KEGG" id="nre:BES08_15040"/>